<dbReference type="CDD" id="cd02247">
    <property type="entry name" value="cupin_pirin_C"/>
    <property type="match status" value="1"/>
</dbReference>
<feature type="binding site" evidence="2">
    <location>
        <position position="126"/>
    </location>
    <ligand>
        <name>Fe cation</name>
        <dbReference type="ChEBI" id="CHEBI:24875"/>
    </ligand>
</feature>
<feature type="region of interest" description="Disordered" evidence="4">
    <location>
        <begin position="306"/>
        <end position="335"/>
    </location>
</feature>
<feature type="binding site" evidence="2">
    <location>
        <position position="124"/>
    </location>
    <ligand>
        <name>Fe cation</name>
        <dbReference type="ChEBI" id="CHEBI:24875"/>
    </ligand>
</feature>
<feature type="domain" description="Pirin C-terminal" evidence="6">
    <location>
        <begin position="195"/>
        <end position="293"/>
    </location>
</feature>
<dbReference type="EMBL" id="DXDC01000309">
    <property type="protein sequence ID" value="HIY66616.1"/>
    <property type="molecule type" value="Genomic_DNA"/>
</dbReference>
<sequence>MSNGEATTIDGAAEACIEQARERGVELLLPREVPLGGPRAIPVHRVLPNKNRHFIGAWCFADAFGPAHRDRDGSMDVPPHPHTGLQTVSWLVEGAVEHRDSTGKKHTVRPGGVNIMTAGRGISHSEYQTDDSPILHGVQLWTVLPSHERKREPSFSGVDEVPAFELEPGVGAQVFAGTYCGHEATAPYFSALVGVEVRIPAGRTVDLPLAPEFEHGVLALNDGVTVAPGVPVQNGGMAYTPPGTDNISVTAQEDAVVILLGGEPFEEEVVMFWNFIGEDHDEVSGFREEWMREREHPDARDRFGTVVDDEAQPLPSPRLPEVELLPRGRARRRTT</sequence>
<keyword evidence="2" id="KW-0479">Metal-binding</keyword>
<feature type="binding site" evidence="2">
    <location>
        <position position="80"/>
    </location>
    <ligand>
        <name>Fe cation</name>
        <dbReference type="ChEBI" id="CHEBI:24875"/>
    </ligand>
</feature>
<dbReference type="InterPro" id="IPR012093">
    <property type="entry name" value="Pirin"/>
</dbReference>
<evidence type="ECO:0000313" key="8">
    <source>
        <dbReference type="Proteomes" id="UP000824005"/>
    </source>
</evidence>
<dbReference type="SUPFAM" id="SSF51182">
    <property type="entry name" value="RmlC-like cupins"/>
    <property type="match status" value="1"/>
</dbReference>
<reference evidence="7" key="1">
    <citation type="journal article" date="2021" name="PeerJ">
        <title>Extensive microbial diversity within the chicken gut microbiome revealed by metagenomics and culture.</title>
        <authorList>
            <person name="Gilroy R."/>
            <person name="Ravi A."/>
            <person name="Getino M."/>
            <person name="Pursley I."/>
            <person name="Horton D.L."/>
            <person name="Alikhan N.F."/>
            <person name="Baker D."/>
            <person name="Gharbi K."/>
            <person name="Hall N."/>
            <person name="Watson M."/>
            <person name="Adriaenssens E.M."/>
            <person name="Foster-Nyarko E."/>
            <person name="Jarju S."/>
            <person name="Secka A."/>
            <person name="Antonio M."/>
            <person name="Oren A."/>
            <person name="Chaudhuri R.R."/>
            <person name="La Ragione R."/>
            <person name="Hildebrand F."/>
            <person name="Pallen M.J."/>
        </authorList>
    </citation>
    <scope>NUCLEOTIDE SEQUENCE</scope>
    <source>
        <strain evidence="7">ChiGjej1B1-98</strain>
    </source>
</reference>
<dbReference type="InterPro" id="IPR014710">
    <property type="entry name" value="RmlC-like_jellyroll"/>
</dbReference>
<feature type="binding site" evidence="2">
    <location>
        <position position="82"/>
    </location>
    <ligand>
        <name>Fe cation</name>
        <dbReference type="ChEBI" id="CHEBI:24875"/>
    </ligand>
</feature>
<dbReference type="Gene3D" id="2.60.120.10">
    <property type="entry name" value="Jelly Rolls"/>
    <property type="match status" value="1"/>
</dbReference>
<evidence type="ECO:0000259" key="5">
    <source>
        <dbReference type="Pfam" id="PF02678"/>
    </source>
</evidence>
<dbReference type="PANTHER" id="PTHR13903">
    <property type="entry name" value="PIRIN-RELATED"/>
    <property type="match status" value="1"/>
</dbReference>
<dbReference type="Pfam" id="PF02678">
    <property type="entry name" value="Pirin"/>
    <property type="match status" value="1"/>
</dbReference>
<dbReference type="InterPro" id="IPR003829">
    <property type="entry name" value="Pirin_N_dom"/>
</dbReference>
<protein>
    <submittedName>
        <fullName evidence="7">Pirin family protein</fullName>
    </submittedName>
</protein>
<name>A0A9D2C8X2_9MICO</name>
<evidence type="ECO:0000256" key="3">
    <source>
        <dbReference type="RuleBase" id="RU003457"/>
    </source>
</evidence>
<dbReference type="InterPro" id="IPR008778">
    <property type="entry name" value="Pirin_C_dom"/>
</dbReference>
<comment type="caution">
    <text evidence="7">The sequence shown here is derived from an EMBL/GenBank/DDBJ whole genome shotgun (WGS) entry which is preliminary data.</text>
</comment>
<dbReference type="PANTHER" id="PTHR13903:SF8">
    <property type="entry name" value="PIRIN"/>
    <property type="match status" value="1"/>
</dbReference>
<evidence type="ECO:0000256" key="2">
    <source>
        <dbReference type="PIRSR" id="PIRSR006232-1"/>
    </source>
</evidence>
<comment type="cofactor">
    <cofactor evidence="2">
        <name>Fe cation</name>
        <dbReference type="ChEBI" id="CHEBI:24875"/>
    </cofactor>
    <text evidence="2">Binds 1 Fe cation per subunit.</text>
</comment>
<evidence type="ECO:0000259" key="6">
    <source>
        <dbReference type="Pfam" id="PF05726"/>
    </source>
</evidence>
<evidence type="ECO:0000313" key="7">
    <source>
        <dbReference type="EMBL" id="HIY66616.1"/>
    </source>
</evidence>
<dbReference type="CDD" id="cd02909">
    <property type="entry name" value="cupin_pirin_N"/>
    <property type="match status" value="1"/>
</dbReference>
<keyword evidence="2" id="KW-0408">Iron</keyword>
<dbReference type="GO" id="GO:0046872">
    <property type="term" value="F:metal ion binding"/>
    <property type="evidence" value="ECO:0007669"/>
    <property type="project" value="UniProtKB-KW"/>
</dbReference>
<accession>A0A9D2C8X2</accession>
<reference evidence="7" key="2">
    <citation type="submission" date="2021-04" db="EMBL/GenBank/DDBJ databases">
        <authorList>
            <person name="Gilroy R."/>
        </authorList>
    </citation>
    <scope>NUCLEOTIDE SEQUENCE</scope>
    <source>
        <strain evidence="7">ChiGjej1B1-98</strain>
    </source>
</reference>
<organism evidence="7 8">
    <name type="scientific">Candidatus Agrococcus pullicola</name>
    <dbReference type="NCBI Taxonomy" id="2838429"/>
    <lineage>
        <taxon>Bacteria</taxon>
        <taxon>Bacillati</taxon>
        <taxon>Actinomycetota</taxon>
        <taxon>Actinomycetes</taxon>
        <taxon>Micrococcales</taxon>
        <taxon>Microbacteriaceae</taxon>
        <taxon>Agrococcus</taxon>
    </lineage>
</organism>
<feature type="domain" description="Pirin N-terminal" evidence="5">
    <location>
        <begin position="44"/>
        <end position="141"/>
    </location>
</feature>
<dbReference type="Pfam" id="PF05726">
    <property type="entry name" value="Pirin_C"/>
    <property type="match status" value="1"/>
</dbReference>
<evidence type="ECO:0000256" key="4">
    <source>
        <dbReference type="SAM" id="MobiDB-lite"/>
    </source>
</evidence>
<proteinExistence type="inferred from homology"/>
<dbReference type="Proteomes" id="UP000824005">
    <property type="component" value="Unassembled WGS sequence"/>
</dbReference>
<gene>
    <name evidence="7" type="ORF">H9830_10105</name>
</gene>
<dbReference type="AlphaFoldDB" id="A0A9D2C8X2"/>
<dbReference type="InterPro" id="IPR011051">
    <property type="entry name" value="RmlC_Cupin_sf"/>
</dbReference>
<dbReference type="PIRSF" id="PIRSF006232">
    <property type="entry name" value="Pirin"/>
    <property type="match status" value="1"/>
</dbReference>
<evidence type="ECO:0000256" key="1">
    <source>
        <dbReference type="ARBA" id="ARBA00008416"/>
    </source>
</evidence>
<comment type="similarity">
    <text evidence="1 3">Belongs to the pirin family.</text>
</comment>